<gene>
    <name evidence="6" type="ORF">OHA22_46920</name>
</gene>
<dbReference type="PANTHER" id="PTHR43080:SF29">
    <property type="entry name" value="OS02G0818000 PROTEIN"/>
    <property type="match status" value="1"/>
</dbReference>
<evidence type="ECO:0000256" key="3">
    <source>
        <dbReference type="SAM" id="MobiDB-lite"/>
    </source>
</evidence>
<keyword evidence="1 2" id="KW-0129">CBS domain</keyword>
<dbReference type="InterPro" id="IPR051257">
    <property type="entry name" value="Diverse_CBS-Domain"/>
</dbReference>
<feature type="domain" description="BON" evidence="4">
    <location>
        <begin position="219"/>
        <end position="286"/>
    </location>
</feature>
<organism evidence="6">
    <name type="scientific">Streptomyces sp. NBC_00093</name>
    <dbReference type="NCBI Taxonomy" id="2975649"/>
    <lineage>
        <taxon>Bacteria</taxon>
        <taxon>Bacillati</taxon>
        <taxon>Actinomycetota</taxon>
        <taxon>Actinomycetes</taxon>
        <taxon>Kitasatosporales</taxon>
        <taxon>Streptomycetaceae</taxon>
        <taxon>Streptomyces</taxon>
    </lineage>
</organism>
<dbReference type="Gene3D" id="3.30.1340.30">
    <property type="match status" value="1"/>
</dbReference>
<evidence type="ECO:0000259" key="4">
    <source>
        <dbReference type="PROSITE" id="PS50914"/>
    </source>
</evidence>
<dbReference type="EMBL" id="CP108222">
    <property type="protein sequence ID" value="WTT22543.1"/>
    <property type="molecule type" value="Genomic_DNA"/>
</dbReference>
<dbReference type="InterPro" id="IPR000644">
    <property type="entry name" value="CBS_dom"/>
</dbReference>
<feature type="domain" description="CBS" evidence="5">
    <location>
        <begin position="82"/>
        <end position="143"/>
    </location>
</feature>
<sequence>MHDRDAHGAGAAPAEARHSMPSYAGKPSEEFRQTMMVRYLQAMAAHSASATAEEATVTEPAVASPASAGTSTIAGLQVRHVMKRSVAGVPADTSFLDIARMLARRQIGAAPVLDDAQRVIGVIAESDLLARAAALALPDGHRSRFAGLLGHRQQTGDAGGTAATLMTAPALTVHPWTSVLEAARAAARSRIRQIFVTDHRGRLVGVVSRAELLHALVRDDTAIRSEIVSHVVRDELHIGPGQVDVRVRNGTVTLRGTVDARLVPRLIEEVAAIPDVFEVEDQLIAR</sequence>
<dbReference type="SUPFAM" id="SSF54631">
    <property type="entry name" value="CBS-domain pair"/>
    <property type="match status" value="1"/>
</dbReference>
<dbReference type="PANTHER" id="PTHR43080">
    <property type="entry name" value="CBS DOMAIN-CONTAINING PROTEIN CBSX3, MITOCHONDRIAL"/>
    <property type="match status" value="1"/>
</dbReference>
<dbReference type="InterPro" id="IPR007055">
    <property type="entry name" value="BON_dom"/>
</dbReference>
<dbReference type="PROSITE" id="PS51371">
    <property type="entry name" value="CBS"/>
    <property type="match status" value="2"/>
</dbReference>
<evidence type="ECO:0000259" key="5">
    <source>
        <dbReference type="PROSITE" id="PS51371"/>
    </source>
</evidence>
<dbReference type="Pfam" id="PF00571">
    <property type="entry name" value="CBS"/>
    <property type="match status" value="2"/>
</dbReference>
<feature type="region of interest" description="Disordered" evidence="3">
    <location>
        <begin position="1"/>
        <end position="26"/>
    </location>
</feature>
<protein>
    <submittedName>
        <fullName evidence="6">CBS domain-containing protein</fullName>
    </submittedName>
</protein>
<proteinExistence type="predicted"/>
<dbReference type="InterPro" id="IPR046342">
    <property type="entry name" value="CBS_dom_sf"/>
</dbReference>
<feature type="domain" description="CBS" evidence="5">
    <location>
        <begin position="166"/>
        <end position="223"/>
    </location>
</feature>
<evidence type="ECO:0000256" key="1">
    <source>
        <dbReference type="ARBA" id="ARBA00023122"/>
    </source>
</evidence>
<reference evidence="6" key="1">
    <citation type="submission" date="2022-10" db="EMBL/GenBank/DDBJ databases">
        <title>The complete genomes of actinobacterial strains from the NBC collection.</title>
        <authorList>
            <person name="Joergensen T.S."/>
            <person name="Alvarez Arevalo M."/>
            <person name="Sterndorff E.B."/>
            <person name="Faurdal D."/>
            <person name="Vuksanovic O."/>
            <person name="Mourched A.-S."/>
            <person name="Charusanti P."/>
            <person name="Shaw S."/>
            <person name="Blin K."/>
            <person name="Weber T."/>
        </authorList>
    </citation>
    <scope>NUCLEOTIDE SEQUENCE</scope>
    <source>
        <strain evidence="6">NBC_00093</strain>
    </source>
</reference>
<dbReference type="PROSITE" id="PS50914">
    <property type="entry name" value="BON"/>
    <property type="match status" value="1"/>
</dbReference>
<dbReference type="Pfam" id="PF04972">
    <property type="entry name" value="BON"/>
    <property type="match status" value="1"/>
</dbReference>
<dbReference type="AlphaFoldDB" id="A0AAU2AEV4"/>
<dbReference type="SMART" id="SM00116">
    <property type="entry name" value="CBS"/>
    <property type="match status" value="2"/>
</dbReference>
<evidence type="ECO:0000256" key="2">
    <source>
        <dbReference type="PROSITE-ProRule" id="PRU00703"/>
    </source>
</evidence>
<name>A0AAU2AEV4_9ACTN</name>
<accession>A0AAU2AEV4</accession>
<evidence type="ECO:0000313" key="6">
    <source>
        <dbReference type="EMBL" id="WTT22543.1"/>
    </source>
</evidence>
<dbReference type="Gene3D" id="3.10.580.10">
    <property type="entry name" value="CBS-domain"/>
    <property type="match status" value="1"/>
</dbReference>